<name>A0ACC0NV71_RHOML</name>
<evidence type="ECO:0000313" key="2">
    <source>
        <dbReference type="Proteomes" id="UP001062846"/>
    </source>
</evidence>
<accession>A0ACC0NV71</accession>
<keyword evidence="2" id="KW-1185">Reference proteome</keyword>
<reference evidence="1" key="1">
    <citation type="submission" date="2022-02" db="EMBL/GenBank/DDBJ databases">
        <title>Plant Genome Project.</title>
        <authorList>
            <person name="Zhang R.-G."/>
        </authorList>
    </citation>
    <scope>NUCLEOTIDE SEQUENCE</scope>
    <source>
        <strain evidence="1">AT1</strain>
    </source>
</reference>
<dbReference type="EMBL" id="CM046392">
    <property type="protein sequence ID" value="KAI8556388.1"/>
    <property type="molecule type" value="Genomic_DNA"/>
</dbReference>
<protein>
    <submittedName>
        <fullName evidence="1">Uncharacterized protein</fullName>
    </submittedName>
</protein>
<organism evidence="1 2">
    <name type="scientific">Rhododendron molle</name>
    <name type="common">Chinese azalea</name>
    <name type="synonym">Azalea mollis</name>
    <dbReference type="NCBI Taxonomy" id="49168"/>
    <lineage>
        <taxon>Eukaryota</taxon>
        <taxon>Viridiplantae</taxon>
        <taxon>Streptophyta</taxon>
        <taxon>Embryophyta</taxon>
        <taxon>Tracheophyta</taxon>
        <taxon>Spermatophyta</taxon>
        <taxon>Magnoliopsida</taxon>
        <taxon>eudicotyledons</taxon>
        <taxon>Gunneridae</taxon>
        <taxon>Pentapetalae</taxon>
        <taxon>asterids</taxon>
        <taxon>Ericales</taxon>
        <taxon>Ericaceae</taxon>
        <taxon>Ericoideae</taxon>
        <taxon>Rhodoreae</taxon>
        <taxon>Rhododendron</taxon>
    </lineage>
</organism>
<proteinExistence type="predicted"/>
<dbReference type="Proteomes" id="UP001062846">
    <property type="component" value="Chromosome 5"/>
</dbReference>
<gene>
    <name evidence="1" type="ORF">RHMOL_Rhmol05G0249100</name>
</gene>
<evidence type="ECO:0000313" key="1">
    <source>
        <dbReference type="EMBL" id="KAI8556388.1"/>
    </source>
</evidence>
<sequence length="989" mass="109361">MIITGKSSIQLLHVFLLVVLPYLNPALALSSSGSGVGDAEIIRCIERERQALLKFKEALIDDSGWLSSWGSTKDCCKWIGVQCSNHNMTSHVTMLDLSYQFLGGKISPSLLELHHLRYLDLSGNGLYGQIPDAFGELVSLTNLILRQNQLEGGLPKSFANSSHLQYLDLSGNNLTEELHEILQKLSESNNSLVTLHLSDNQLRGPLPDFTRFSLLSALSLDNNSLSGSFPKDIGNLSSLSTLFLSGNQITGSLPDLSVFSSLRMLDLGNNLLNGTIDRGIGQLHELVYLRCGFNSLKGTISEAHFSNLSSLSYLDLSSNALTFNFSSDWVPPFQLDVIKFSSCKLGPRFPKWLRTQNEFSVLDMSSNGIAGNIPSWLWDLSPTLSSLNLSHNQINGFLPDLSLKLPYAEGIDLSDNLLTGPIPLFTRMLLSLNLSKNKFGGPLSFLCSISTQWPKIIFLDLSDNLISGELPYCLSRFEQLTIISLANNNLYGEIPSSIGSLSFIQTLNLRDNNLSGEIPSSLKRCTKLSIIDFRGNRFTGIVPAWLGTHLTSLLVLILRSNEFKGSIPRQICHLNRIQILDFSQNHLSGSIPPCFSNFTVLVETKNSNATTSFEYYANTDPILDISTYVPNALVQWKGKDQEYGKNLGLLKTIDLSSNRLSGKIPDQVWSLAGLHSLNLSRNTLTGKIVQEIGQMEMLESLDLSTNRLSGEIPGSLAHLNFLSVLNLSSNNLSGKIPLSTQLQSFNASAYSRNFELCGVPLPNKCPGEEKTAESPNPAHPKDKNVQEDVDSSITQGFYVSMGLGFFFGFWGVFGTILFNNNVWLRHLFKKISKLILFIGSTRVGDHAEIIRCIERERQALLNFKQALIDDYGRLSSWASTKDCCKEAILSTVDLSSNSLSSSIFNWLFNFSSSLAHIDLRYNELKGFIPDAFGDMVSLTNLSLHQNQLEGGISKSFANSSHLQSLDLEGNNITEELHEFLQKLSGQRIH</sequence>
<comment type="caution">
    <text evidence="1">The sequence shown here is derived from an EMBL/GenBank/DDBJ whole genome shotgun (WGS) entry which is preliminary data.</text>
</comment>